<evidence type="ECO:0000259" key="2">
    <source>
        <dbReference type="SMART" id="SM01389"/>
    </source>
</evidence>
<feature type="domain" description="Spt4/RpoE2 zinc finger" evidence="2">
    <location>
        <begin position="9"/>
        <end position="77"/>
    </location>
</feature>
<dbReference type="Proteomes" id="UP000051530">
    <property type="component" value="Unassembled WGS sequence"/>
</dbReference>
<dbReference type="Pfam" id="PF06093">
    <property type="entry name" value="Spt4"/>
    <property type="match status" value="1"/>
</dbReference>
<sequence>MSNIVKKKFKACMICSALRPITRSDSSDYNTEGCSNCKSVNSFTTHYKGLISISNSGGWVEKWQRLEKKGLYSILIDGVPDEDDLNEFEQNGGTYFDRSQSFRL</sequence>
<keyword evidence="4" id="KW-1185">Reference proteome</keyword>
<dbReference type="InterPro" id="IPR022800">
    <property type="entry name" value="Spt4/RpoE2_Znf"/>
</dbReference>
<keyword evidence="3" id="KW-0251">Elongation factor</keyword>
<name>A0A0R0LZE2_9MICR</name>
<dbReference type="InterPro" id="IPR029040">
    <property type="entry name" value="RPABC4/Spt4"/>
</dbReference>
<dbReference type="AlphaFoldDB" id="A0A0R0LZE2"/>
<gene>
    <name evidence="3" type="ORF">M153_28171000188</name>
</gene>
<dbReference type="SMART" id="SM01389">
    <property type="entry name" value="Spt4"/>
    <property type="match status" value="1"/>
</dbReference>
<organism evidence="3 4">
    <name type="scientific">Pseudoloma neurophilia</name>
    <dbReference type="NCBI Taxonomy" id="146866"/>
    <lineage>
        <taxon>Eukaryota</taxon>
        <taxon>Fungi</taxon>
        <taxon>Fungi incertae sedis</taxon>
        <taxon>Microsporidia</taxon>
        <taxon>Pseudoloma</taxon>
    </lineage>
</organism>
<evidence type="ECO:0000313" key="4">
    <source>
        <dbReference type="Proteomes" id="UP000051530"/>
    </source>
</evidence>
<comment type="caution">
    <text evidence="3">The sequence shown here is derived from an EMBL/GenBank/DDBJ whole genome shotgun (WGS) entry which is preliminary data.</text>
</comment>
<proteinExistence type="predicted"/>
<dbReference type="EMBL" id="LGUB01001568">
    <property type="protein sequence ID" value="KRH91744.1"/>
    <property type="molecule type" value="Genomic_DNA"/>
</dbReference>
<dbReference type="Gene3D" id="3.30.40.210">
    <property type="match status" value="1"/>
</dbReference>
<dbReference type="OrthoDB" id="248751at2759"/>
<keyword evidence="3" id="KW-0648">Protein biosynthesis</keyword>
<reference evidence="3 4" key="1">
    <citation type="submission" date="2015-07" db="EMBL/GenBank/DDBJ databases">
        <title>The genome of Pseudoloma neurophilia, a relevant intracellular parasite of the zebrafish.</title>
        <authorList>
            <person name="Ndikumana S."/>
            <person name="Pelin A."/>
            <person name="Sanders J."/>
            <person name="Corradi N."/>
        </authorList>
    </citation>
    <scope>NUCLEOTIDE SEQUENCE [LARGE SCALE GENOMIC DNA]</scope>
    <source>
        <strain evidence="3 4">MK1</strain>
    </source>
</reference>
<dbReference type="GO" id="GO:0003746">
    <property type="term" value="F:translation elongation factor activity"/>
    <property type="evidence" value="ECO:0007669"/>
    <property type="project" value="UniProtKB-KW"/>
</dbReference>
<evidence type="ECO:0000313" key="3">
    <source>
        <dbReference type="EMBL" id="KRH91744.1"/>
    </source>
</evidence>
<evidence type="ECO:0000256" key="1">
    <source>
        <dbReference type="ARBA" id="ARBA00023163"/>
    </source>
</evidence>
<protein>
    <submittedName>
        <fullName evidence="3">Transcription elongation factor SPT4</fullName>
    </submittedName>
</protein>
<dbReference type="InterPro" id="IPR038510">
    <property type="entry name" value="Spt4_sf"/>
</dbReference>
<keyword evidence="1" id="KW-0804">Transcription</keyword>
<dbReference type="SUPFAM" id="SSF63393">
    <property type="entry name" value="RNA polymerase subunits"/>
    <property type="match status" value="1"/>
</dbReference>
<accession>A0A0R0LZE2</accession>
<dbReference type="VEuPathDB" id="MicrosporidiaDB:M153_28171000188"/>